<accession>A0ABY4G3R5</accession>
<feature type="domain" description="DUF6438" evidence="3">
    <location>
        <begin position="53"/>
        <end position="164"/>
    </location>
</feature>
<dbReference type="PROSITE" id="PS51257">
    <property type="entry name" value="PROKAR_LIPOPROTEIN"/>
    <property type="match status" value="1"/>
</dbReference>
<evidence type="ECO:0000256" key="1">
    <source>
        <dbReference type="SAM" id="MobiDB-lite"/>
    </source>
</evidence>
<keyword evidence="2" id="KW-0732">Signal</keyword>
<reference evidence="4" key="1">
    <citation type="submission" date="2022-04" db="EMBL/GenBank/DDBJ databases">
        <title>Hymenobacter sp. isolated from the air.</title>
        <authorList>
            <person name="Won M."/>
            <person name="Lee C.-M."/>
            <person name="Woen H.-Y."/>
            <person name="Kwon S.-W."/>
        </authorList>
    </citation>
    <scope>NUCLEOTIDE SEQUENCE</scope>
    <source>
        <strain evidence="4">5420S-77</strain>
    </source>
</reference>
<dbReference type="RefSeq" id="WP_245119193.1">
    <property type="nucleotide sequence ID" value="NZ_CP095061.1"/>
</dbReference>
<evidence type="ECO:0000313" key="5">
    <source>
        <dbReference type="Proteomes" id="UP000830401"/>
    </source>
</evidence>
<sequence>MRFSFSFLLLAALLASCVSQAQRAAKPTQAASKQQAKTSKTANGKPAAEPTPVIVFRKTPCFGYCPHYEARIYADGRMSYEGIEYAPVEGKREVTMPLATIKLIQDKARALHFNDLPERYTLGTSDLPATSLTIRPVNCPAKTVIAEEGVPAELKEFLSYVEKQVTSALGASSDR</sequence>
<name>A0ABY4G3R5_9BACT</name>
<keyword evidence="5" id="KW-1185">Reference proteome</keyword>
<dbReference type="Pfam" id="PF20033">
    <property type="entry name" value="DUF6438"/>
    <property type="match status" value="1"/>
</dbReference>
<protein>
    <submittedName>
        <fullName evidence="4">DUF6438 domain-containing protein</fullName>
    </submittedName>
</protein>
<evidence type="ECO:0000259" key="3">
    <source>
        <dbReference type="Pfam" id="PF20033"/>
    </source>
</evidence>
<gene>
    <name evidence="4" type="ORF">MUN86_16705</name>
</gene>
<feature type="region of interest" description="Disordered" evidence="1">
    <location>
        <begin position="27"/>
        <end position="48"/>
    </location>
</feature>
<dbReference type="InterPro" id="IPR045497">
    <property type="entry name" value="DUF6438"/>
</dbReference>
<organism evidence="4 5">
    <name type="scientific">Hymenobacter volaticus</name>
    <dbReference type="NCBI Taxonomy" id="2932254"/>
    <lineage>
        <taxon>Bacteria</taxon>
        <taxon>Pseudomonadati</taxon>
        <taxon>Bacteroidota</taxon>
        <taxon>Cytophagia</taxon>
        <taxon>Cytophagales</taxon>
        <taxon>Hymenobacteraceae</taxon>
        <taxon>Hymenobacter</taxon>
    </lineage>
</organism>
<dbReference type="Proteomes" id="UP000830401">
    <property type="component" value="Chromosome"/>
</dbReference>
<feature type="signal peptide" evidence="2">
    <location>
        <begin position="1"/>
        <end position="21"/>
    </location>
</feature>
<feature type="chain" id="PRO_5045621658" evidence="2">
    <location>
        <begin position="22"/>
        <end position="175"/>
    </location>
</feature>
<evidence type="ECO:0000313" key="4">
    <source>
        <dbReference type="EMBL" id="UOQ65184.1"/>
    </source>
</evidence>
<dbReference type="EMBL" id="CP095061">
    <property type="protein sequence ID" value="UOQ65184.1"/>
    <property type="molecule type" value="Genomic_DNA"/>
</dbReference>
<feature type="compositionally biased region" description="Polar residues" evidence="1">
    <location>
        <begin position="29"/>
        <end position="42"/>
    </location>
</feature>
<evidence type="ECO:0000256" key="2">
    <source>
        <dbReference type="SAM" id="SignalP"/>
    </source>
</evidence>
<proteinExistence type="predicted"/>